<dbReference type="InterPro" id="IPR058627">
    <property type="entry name" value="MdtA-like_C"/>
</dbReference>
<evidence type="ECO:0000259" key="5">
    <source>
        <dbReference type="Pfam" id="PF25876"/>
    </source>
</evidence>
<dbReference type="GO" id="GO:1990281">
    <property type="term" value="C:efflux pump complex"/>
    <property type="evidence" value="ECO:0007669"/>
    <property type="project" value="TreeGrafter"/>
</dbReference>
<dbReference type="PANTHER" id="PTHR30469:SF36">
    <property type="entry name" value="BLL3903 PROTEIN"/>
    <property type="match status" value="1"/>
</dbReference>
<evidence type="ECO:0000259" key="8">
    <source>
        <dbReference type="Pfam" id="PF25967"/>
    </source>
</evidence>
<evidence type="ECO:0000256" key="3">
    <source>
        <dbReference type="ARBA" id="ARBA00022448"/>
    </source>
</evidence>
<dbReference type="PANTHER" id="PTHR30469">
    <property type="entry name" value="MULTIDRUG RESISTANCE PROTEIN MDTA"/>
    <property type="match status" value="1"/>
</dbReference>
<keyword evidence="10" id="KW-1185">Reference proteome</keyword>
<dbReference type="Proteomes" id="UP000680038">
    <property type="component" value="Unassembled WGS sequence"/>
</dbReference>
<keyword evidence="3" id="KW-0813">Transport</keyword>
<feature type="domain" description="CusB-like beta-barrel" evidence="7">
    <location>
        <begin position="207"/>
        <end position="278"/>
    </location>
</feature>
<accession>A0A916N443</accession>
<dbReference type="InterPro" id="IPR058625">
    <property type="entry name" value="MdtA-like_BSH"/>
</dbReference>
<feature type="compositionally biased region" description="Gly residues" evidence="4">
    <location>
        <begin position="33"/>
        <end position="44"/>
    </location>
</feature>
<organism evidence="9 10">
    <name type="scientific">Dyadobacter helix</name>
    <dbReference type="NCBI Taxonomy" id="2822344"/>
    <lineage>
        <taxon>Bacteria</taxon>
        <taxon>Pseudomonadati</taxon>
        <taxon>Bacteroidota</taxon>
        <taxon>Cytophagia</taxon>
        <taxon>Cytophagales</taxon>
        <taxon>Spirosomataceae</taxon>
        <taxon>Dyadobacter</taxon>
    </lineage>
</organism>
<protein>
    <submittedName>
        <fullName evidence="9">Multidrug resistance protein MdtA</fullName>
    </submittedName>
</protein>
<evidence type="ECO:0000313" key="10">
    <source>
        <dbReference type="Proteomes" id="UP000680038"/>
    </source>
</evidence>
<dbReference type="FunFam" id="2.40.30.170:FF:000010">
    <property type="entry name" value="Efflux RND transporter periplasmic adaptor subunit"/>
    <property type="match status" value="1"/>
</dbReference>
<dbReference type="Pfam" id="PF25876">
    <property type="entry name" value="HH_MFP_RND"/>
    <property type="match status" value="1"/>
</dbReference>
<dbReference type="Pfam" id="PF25917">
    <property type="entry name" value="BSH_RND"/>
    <property type="match status" value="1"/>
</dbReference>
<dbReference type="AlphaFoldDB" id="A0A916N443"/>
<dbReference type="SUPFAM" id="SSF111369">
    <property type="entry name" value="HlyD-like secretion proteins"/>
    <property type="match status" value="1"/>
</dbReference>
<evidence type="ECO:0000256" key="2">
    <source>
        <dbReference type="ARBA" id="ARBA00009477"/>
    </source>
</evidence>
<dbReference type="Gene3D" id="2.40.50.100">
    <property type="match status" value="1"/>
</dbReference>
<dbReference type="Pfam" id="PF25954">
    <property type="entry name" value="Beta-barrel_RND_2"/>
    <property type="match status" value="1"/>
</dbReference>
<feature type="domain" description="Multidrug resistance protein MdtA-like C-terminal permuted SH3" evidence="8">
    <location>
        <begin position="284"/>
        <end position="342"/>
    </location>
</feature>
<name>A0A916N443_9BACT</name>
<dbReference type="InterPro" id="IPR058624">
    <property type="entry name" value="MdtA-like_HH"/>
</dbReference>
<sequence length="354" mass="38171">MRTVLLIGGIIIALVLGKLFIFSKPGKESSESGKGGSKSAGRSGGAVPVNVYVIGRESIENEIFASGTVLPNEEVDLKAEISGRLIKLNIREGSVISKGQLIAKINDRDLKAQLQKVEYNQDLARRIEGRQKKLLNVEAINLQDYDVTTNDIRVLDAEKEVIESQLEKTEIRAPFSGKIGLKNISEGAYLAPGTSIVTIVQSNPVKIDFTVPEKYAADIHVGSLIKFNMDGDGGTYTAKVVALDPKVDETLRTLRIRAVAQNPAGRFVPGMFVKVQVNLAANKNAIMIPTEAIVPVLKGKKVYLVRNGKAQEAMVTTGLRTDTKIQIIDGLKSGDSLITSGIIAIKADTPVKVN</sequence>
<gene>
    <name evidence="9" type="primary">mdtA_2</name>
    <name evidence="9" type="ORF">DYBT9275_00364</name>
</gene>
<reference evidence="9" key="1">
    <citation type="submission" date="2021-04" db="EMBL/GenBank/DDBJ databases">
        <authorList>
            <person name="Rodrigo-Torres L."/>
            <person name="Arahal R. D."/>
            <person name="Lucena T."/>
        </authorList>
    </citation>
    <scope>NUCLEOTIDE SEQUENCE</scope>
    <source>
        <strain evidence="9">CECT 9275</strain>
    </source>
</reference>
<dbReference type="Pfam" id="PF25967">
    <property type="entry name" value="RND-MFP_C"/>
    <property type="match status" value="1"/>
</dbReference>
<evidence type="ECO:0000259" key="7">
    <source>
        <dbReference type="Pfam" id="PF25954"/>
    </source>
</evidence>
<dbReference type="Gene3D" id="2.40.30.170">
    <property type="match status" value="1"/>
</dbReference>
<dbReference type="InterPro" id="IPR058792">
    <property type="entry name" value="Beta-barrel_RND_2"/>
</dbReference>
<evidence type="ECO:0000256" key="1">
    <source>
        <dbReference type="ARBA" id="ARBA00004196"/>
    </source>
</evidence>
<dbReference type="GO" id="GO:0015562">
    <property type="term" value="F:efflux transmembrane transporter activity"/>
    <property type="evidence" value="ECO:0007669"/>
    <property type="project" value="TreeGrafter"/>
</dbReference>
<dbReference type="NCBIfam" id="TIGR01730">
    <property type="entry name" value="RND_mfp"/>
    <property type="match status" value="1"/>
</dbReference>
<dbReference type="RefSeq" id="WP_215237143.1">
    <property type="nucleotide sequence ID" value="NZ_CAJRAF010000001.1"/>
</dbReference>
<feature type="region of interest" description="Disordered" evidence="4">
    <location>
        <begin position="25"/>
        <end position="44"/>
    </location>
</feature>
<comment type="subcellular location">
    <subcellularLocation>
        <location evidence="1">Cell envelope</location>
    </subcellularLocation>
</comment>
<proteinExistence type="inferred from homology"/>
<feature type="domain" description="Multidrug resistance protein MdtA-like alpha-helical hairpin" evidence="5">
    <location>
        <begin position="109"/>
        <end position="166"/>
    </location>
</feature>
<comment type="caution">
    <text evidence="9">The sequence shown here is derived from an EMBL/GenBank/DDBJ whole genome shotgun (WGS) entry which is preliminary data.</text>
</comment>
<evidence type="ECO:0000256" key="4">
    <source>
        <dbReference type="SAM" id="MobiDB-lite"/>
    </source>
</evidence>
<evidence type="ECO:0000313" key="9">
    <source>
        <dbReference type="EMBL" id="CAG4989747.1"/>
    </source>
</evidence>
<dbReference type="EMBL" id="CAJRAF010000001">
    <property type="protein sequence ID" value="CAG4989747.1"/>
    <property type="molecule type" value="Genomic_DNA"/>
</dbReference>
<evidence type="ECO:0000259" key="6">
    <source>
        <dbReference type="Pfam" id="PF25917"/>
    </source>
</evidence>
<comment type="similarity">
    <text evidence="2">Belongs to the membrane fusion protein (MFP) (TC 8.A.1) family.</text>
</comment>
<dbReference type="Gene3D" id="2.40.420.20">
    <property type="match status" value="1"/>
</dbReference>
<dbReference type="InterPro" id="IPR006143">
    <property type="entry name" value="RND_pump_MFP"/>
</dbReference>
<feature type="domain" description="Multidrug resistance protein MdtA-like barrel-sandwich hybrid" evidence="6">
    <location>
        <begin position="74"/>
        <end position="200"/>
    </location>
</feature>
<dbReference type="Gene3D" id="1.10.287.470">
    <property type="entry name" value="Helix hairpin bin"/>
    <property type="match status" value="1"/>
</dbReference>